<reference evidence="1" key="1">
    <citation type="journal article" date="2020" name="Stud. Mycol.">
        <title>101 Dothideomycetes genomes: a test case for predicting lifestyles and emergence of pathogens.</title>
        <authorList>
            <person name="Haridas S."/>
            <person name="Albert R."/>
            <person name="Binder M."/>
            <person name="Bloem J."/>
            <person name="Labutti K."/>
            <person name="Salamov A."/>
            <person name="Andreopoulos B."/>
            <person name="Baker S."/>
            <person name="Barry K."/>
            <person name="Bills G."/>
            <person name="Bluhm B."/>
            <person name="Cannon C."/>
            <person name="Castanera R."/>
            <person name="Culley D."/>
            <person name="Daum C."/>
            <person name="Ezra D."/>
            <person name="Gonzalez J."/>
            <person name="Henrissat B."/>
            <person name="Kuo A."/>
            <person name="Liang C."/>
            <person name="Lipzen A."/>
            <person name="Lutzoni F."/>
            <person name="Magnuson J."/>
            <person name="Mondo S."/>
            <person name="Nolan M."/>
            <person name="Ohm R."/>
            <person name="Pangilinan J."/>
            <person name="Park H.-J."/>
            <person name="Ramirez L."/>
            <person name="Alfaro M."/>
            <person name="Sun H."/>
            <person name="Tritt A."/>
            <person name="Yoshinaga Y."/>
            <person name="Zwiers L.-H."/>
            <person name="Turgeon B."/>
            <person name="Goodwin S."/>
            <person name="Spatafora J."/>
            <person name="Crous P."/>
            <person name="Grigoriev I."/>
        </authorList>
    </citation>
    <scope>NUCLEOTIDE SEQUENCE</scope>
    <source>
        <strain evidence="1">CBS 122367</strain>
    </source>
</reference>
<proteinExistence type="predicted"/>
<evidence type="ECO:0000313" key="1">
    <source>
        <dbReference type="EMBL" id="KAF2690560.1"/>
    </source>
</evidence>
<gene>
    <name evidence="1" type="ORF">K458DRAFT_383667</name>
</gene>
<protein>
    <submittedName>
        <fullName evidence="1">Uncharacterized protein</fullName>
    </submittedName>
</protein>
<evidence type="ECO:0000313" key="2">
    <source>
        <dbReference type="Proteomes" id="UP000799291"/>
    </source>
</evidence>
<keyword evidence="2" id="KW-1185">Reference proteome</keyword>
<sequence>MLEKREYEAPLRIYTLLPDVGVNVASSHSFHQFSQTIRAKMKTVLGYAALAAALCFGATHAQDLTDKPKACPCYTATAYETNNGCPAFEPTKPCIVPMCLRLTTTTIPGPNTRCPKTPTITSYLPCQTACPTGCAGTSTVTLTHSSSCLPTTPTTITKPTPTKPTTQPTLTPILSSTVPTSISTRTRPCYTRTVPATKKCPEDALGCPPPDCLYLSTTTVPSGPVKGCPTTKTVVADRTCLGRCDGACGTQWVTETATAWKR</sequence>
<dbReference type="AlphaFoldDB" id="A0A6G1JK10"/>
<organism evidence="1 2">
    <name type="scientific">Lentithecium fluviatile CBS 122367</name>
    <dbReference type="NCBI Taxonomy" id="1168545"/>
    <lineage>
        <taxon>Eukaryota</taxon>
        <taxon>Fungi</taxon>
        <taxon>Dikarya</taxon>
        <taxon>Ascomycota</taxon>
        <taxon>Pezizomycotina</taxon>
        <taxon>Dothideomycetes</taxon>
        <taxon>Pleosporomycetidae</taxon>
        <taxon>Pleosporales</taxon>
        <taxon>Massarineae</taxon>
        <taxon>Lentitheciaceae</taxon>
        <taxon>Lentithecium</taxon>
    </lineage>
</organism>
<dbReference type="EMBL" id="MU005571">
    <property type="protein sequence ID" value="KAF2690560.1"/>
    <property type="molecule type" value="Genomic_DNA"/>
</dbReference>
<name>A0A6G1JK10_9PLEO</name>
<dbReference type="OrthoDB" id="3795582at2759"/>
<dbReference type="Proteomes" id="UP000799291">
    <property type="component" value="Unassembled WGS sequence"/>
</dbReference>
<accession>A0A6G1JK10</accession>